<dbReference type="PROSITE" id="PS51804">
    <property type="entry name" value="ZF_C2HC_LYAR"/>
    <property type="match status" value="2"/>
</dbReference>
<keyword evidence="3" id="KW-0677">Repeat</keyword>
<evidence type="ECO:0000256" key="3">
    <source>
        <dbReference type="ARBA" id="ARBA00022737"/>
    </source>
</evidence>
<comment type="subcellular location">
    <subcellularLocation>
        <location evidence="1">Nucleus</location>
    </subcellularLocation>
</comment>
<feature type="compositionally biased region" description="Acidic residues" evidence="8">
    <location>
        <begin position="90"/>
        <end position="106"/>
    </location>
</feature>
<feature type="domain" description="Zinc finger C2H2 LYAR-type" evidence="9">
    <location>
        <begin position="32"/>
        <end position="59"/>
    </location>
</feature>
<gene>
    <name evidence="11" type="ORF">ECRASSUSDP1_LOCUS19651</name>
</gene>
<evidence type="ECO:0000256" key="7">
    <source>
        <dbReference type="PROSITE-ProRule" id="PRU01145"/>
    </source>
</evidence>
<evidence type="ECO:0000313" key="12">
    <source>
        <dbReference type="Proteomes" id="UP001295684"/>
    </source>
</evidence>
<feature type="region of interest" description="Disordered" evidence="8">
    <location>
        <begin position="67"/>
        <end position="141"/>
    </location>
</feature>
<organism evidence="11 12">
    <name type="scientific">Euplotes crassus</name>
    <dbReference type="NCBI Taxonomy" id="5936"/>
    <lineage>
        <taxon>Eukaryota</taxon>
        <taxon>Sar</taxon>
        <taxon>Alveolata</taxon>
        <taxon>Ciliophora</taxon>
        <taxon>Intramacronucleata</taxon>
        <taxon>Spirotrichea</taxon>
        <taxon>Hypotrichia</taxon>
        <taxon>Euplotida</taxon>
        <taxon>Euplotidae</taxon>
        <taxon>Moneuplotes</taxon>
    </lineage>
</organism>
<dbReference type="Pfam" id="PF08790">
    <property type="entry name" value="zf-LYAR"/>
    <property type="match status" value="1"/>
</dbReference>
<dbReference type="Proteomes" id="UP001295684">
    <property type="component" value="Unassembled WGS sequence"/>
</dbReference>
<dbReference type="SUPFAM" id="SSF57667">
    <property type="entry name" value="beta-beta-alpha zinc fingers"/>
    <property type="match status" value="2"/>
</dbReference>
<evidence type="ECO:0000259" key="10">
    <source>
        <dbReference type="Pfam" id="PF25879"/>
    </source>
</evidence>
<keyword evidence="5" id="KW-0862">Zinc</keyword>
<reference evidence="11" key="1">
    <citation type="submission" date="2023-07" db="EMBL/GenBank/DDBJ databases">
        <authorList>
            <consortium name="AG Swart"/>
            <person name="Singh M."/>
            <person name="Singh A."/>
            <person name="Seah K."/>
            <person name="Emmerich C."/>
        </authorList>
    </citation>
    <scope>NUCLEOTIDE SEQUENCE</scope>
    <source>
        <strain evidence="11">DP1</strain>
    </source>
</reference>
<evidence type="ECO:0000259" key="9">
    <source>
        <dbReference type="Pfam" id="PF08790"/>
    </source>
</evidence>
<proteinExistence type="predicted"/>
<feature type="compositionally biased region" description="Basic and acidic residues" evidence="8">
    <location>
        <begin position="67"/>
        <end position="85"/>
    </location>
</feature>
<keyword evidence="6" id="KW-0539">Nucleus</keyword>
<dbReference type="InterPro" id="IPR039999">
    <property type="entry name" value="LYAR"/>
</dbReference>
<evidence type="ECO:0000256" key="2">
    <source>
        <dbReference type="ARBA" id="ARBA00022723"/>
    </source>
</evidence>
<evidence type="ECO:0000256" key="6">
    <source>
        <dbReference type="ARBA" id="ARBA00023242"/>
    </source>
</evidence>
<dbReference type="EMBL" id="CAMPGE010019962">
    <property type="protein sequence ID" value="CAI2378256.1"/>
    <property type="molecule type" value="Genomic_DNA"/>
</dbReference>
<dbReference type="AlphaFoldDB" id="A0AAD1XTE0"/>
<name>A0AAD1XTE0_EUPCR</name>
<dbReference type="InterPro" id="IPR058719">
    <property type="entry name" value="WHD_LYAR"/>
</dbReference>
<dbReference type="FunFam" id="3.30.1490.490:FF:000001">
    <property type="entry name" value="cell growth-regulating nucleolar protein-like"/>
    <property type="match status" value="1"/>
</dbReference>
<keyword evidence="4 7" id="KW-0863">Zinc-finger</keyword>
<evidence type="ECO:0000256" key="8">
    <source>
        <dbReference type="SAM" id="MobiDB-lite"/>
    </source>
</evidence>
<keyword evidence="12" id="KW-1185">Reference proteome</keyword>
<sequence>MVTFVCDICGDTIKKNRVEKHCSTKCRDAWNFTCLECGKVFEGYEYDKHTSCITEVEKYQGTFLKKEQEKKRKAKEEKKAKEEAKMNQTELEENKEAEEEKEESVENEEKKVPEPKSILKNKQEESPKKKSKKTKSSKLDMKAKIKAEMEQTNISSLDITSNDWIKENILTGDSEFPGWKKAIKTLLKSLEGKDALKKKFKKCLRKAYEISSSYQKETRKELNKLIDQKLEQSKRVRVFADLVQNTKTKNDLE</sequence>
<protein>
    <recommendedName>
        <fullName evidence="13">Zinc finger C2H2 LYAR-type domain-containing protein</fullName>
    </recommendedName>
</protein>
<evidence type="ECO:0000313" key="11">
    <source>
        <dbReference type="EMBL" id="CAI2378256.1"/>
    </source>
</evidence>
<feature type="domain" description="Cell growth-regulating nucleolar protein-like winged helix" evidence="10">
    <location>
        <begin position="178"/>
        <end position="244"/>
    </location>
</feature>
<evidence type="ECO:0000256" key="1">
    <source>
        <dbReference type="ARBA" id="ARBA00004123"/>
    </source>
</evidence>
<dbReference type="PANTHER" id="PTHR13100:SF10">
    <property type="entry name" value="CELL GROWTH-REGULATING NUCLEOLAR PROTEIN"/>
    <property type="match status" value="1"/>
</dbReference>
<evidence type="ECO:0008006" key="13">
    <source>
        <dbReference type="Google" id="ProtNLM"/>
    </source>
</evidence>
<dbReference type="InterPro" id="IPR036236">
    <property type="entry name" value="Znf_C2H2_sf"/>
</dbReference>
<dbReference type="GO" id="GO:0008270">
    <property type="term" value="F:zinc ion binding"/>
    <property type="evidence" value="ECO:0007669"/>
    <property type="project" value="UniProtKB-KW"/>
</dbReference>
<dbReference type="InterPro" id="IPR014898">
    <property type="entry name" value="Znf_C2H2_LYAR"/>
</dbReference>
<dbReference type="Gene3D" id="3.30.1490.490">
    <property type="match status" value="1"/>
</dbReference>
<accession>A0AAD1XTE0</accession>
<dbReference type="GO" id="GO:0005730">
    <property type="term" value="C:nucleolus"/>
    <property type="evidence" value="ECO:0007669"/>
    <property type="project" value="TreeGrafter"/>
</dbReference>
<comment type="caution">
    <text evidence="11">The sequence shown here is derived from an EMBL/GenBank/DDBJ whole genome shotgun (WGS) entry which is preliminary data.</text>
</comment>
<dbReference type="GO" id="GO:0006364">
    <property type="term" value="P:rRNA processing"/>
    <property type="evidence" value="ECO:0007669"/>
    <property type="project" value="TreeGrafter"/>
</dbReference>
<keyword evidence="2" id="KW-0479">Metal-binding</keyword>
<dbReference type="GO" id="GO:0003677">
    <property type="term" value="F:DNA binding"/>
    <property type="evidence" value="ECO:0007669"/>
    <property type="project" value="InterPro"/>
</dbReference>
<dbReference type="PANTHER" id="PTHR13100">
    <property type="entry name" value="CELL GROWTH-REGULATING NUCLEOLAR PROTEIN LYAR"/>
    <property type="match status" value="1"/>
</dbReference>
<evidence type="ECO:0000256" key="4">
    <source>
        <dbReference type="ARBA" id="ARBA00022771"/>
    </source>
</evidence>
<evidence type="ECO:0000256" key="5">
    <source>
        <dbReference type="ARBA" id="ARBA00022833"/>
    </source>
</evidence>
<dbReference type="GO" id="GO:0000122">
    <property type="term" value="P:negative regulation of transcription by RNA polymerase II"/>
    <property type="evidence" value="ECO:0007669"/>
    <property type="project" value="TreeGrafter"/>
</dbReference>
<dbReference type="Pfam" id="PF25879">
    <property type="entry name" value="WHD_LYAR"/>
    <property type="match status" value="1"/>
</dbReference>